<comment type="caution">
    <text evidence="1">The sequence shown here is derived from an EMBL/GenBank/DDBJ whole genome shotgun (WGS) entry which is preliminary data.</text>
</comment>
<dbReference type="Pfam" id="PF00300">
    <property type="entry name" value="His_Phos_1"/>
    <property type="match status" value="1"/>
</dbReference>
<dbReference type="RefSeq" id="WP_136455513.1">
    <property type="nucleotide sequence ID" value="NZ_SSWH01000013.1"/>
</dbReference>
<name>A0A4S5E155_9MICC</name>
<reference evidence="1 2" key="1">
    <citation type="submission" date="2019-04" db="EMBL/GenBank/DDBJ databases">
        <authorList>
            <person name="Liu Q."/>
            <person name="Xin Y.-H."/>
        </authorList>
    </citation>
    <scope>NUCLEOTIDE SEQUENCE [LARGE SCALE GENOMIC DNA]</scope>
    <source>
        <strain evidence="1 2">AM23</strain>
    </source>
</reference>
<dbReference type="Gene3D" id="3.40.50.1240">
    <property type="entry name" value="Phosphoglycerate mutase-like"/>
    <property type="match status" value="1"/>
</dbReference>
<dbReference type="PANTHER" id="PTHR47623:SF1">
    <property type="entry name" value="OS09G0287300 PROTEIN"/>
    <property type="match status" value="1"/>
</dbReference>
<dbReference type="AlphaFoldDB" id="A0A4S5E155"/>
<accession>A0A4S5E155</accession>
<evidence type="ECO:0000313" key="1">
    <source>
        <dbReference type="EMBL" id="THJ65075.1"/>
    </source>
</evidence>
<organism evidence="1 2">
    <name type="scientific">Arthrobacter echini</name>
    <dbReference type="NCBI Taxonomy" id="1529066"/>
    <lineage>
        <taxon>Bacteria</taxon>
        <taxon>Bacillati</taxon>
        <taxon>Actinomycetota</taxon>
        <taxon>Actinomycetes</taxon>
        <taxon>Micrococcales</taxon>
        <taxon>Micrococcaceae</taxon>
        <taxon>Arthrobacter</taxon>
    </lineage>
</organism>
<dbReference type="Proteomes" id="UP000305233">
    <property type="component" value="Unassembled WGS sequence"/>
</dbReference>
<evidence type="ECO:0000313" key="2">
    <source>
        <dbReference type="Proteomes" id="UP000305233"/>
    </source>
</evidence>
<sequence>MASHQKRLMLLRHAKAEFQEGVSDHERSLSSRGHADAPLVGRWMVEHDAVPDSILVSTALRTRQTCTWVSKELGDRAPTPKLEDDLYAARPAEILALINRVPPTVTSLLVIAHNPGVQELAMRLASVRSDERAVMDLATDYPTAGLTVMTFDGDWAELDRRDADVTDFVVRRAATF</sequence>
<gene>
    <name evidence="1" type="ORF">E8P82_13195</name>
</gene>
<keyword evidence="2" id="KW-1185">Reference proteome</keyword>
<dbReference type="SUPFAM" id="SSF53254">
    <property type="entry name" value="Phosphoglycerate mutase-like"/>
    <property type="match status" value="1"/>
</dbReference>
<dbReference type="PANTHER" id="PTHR47623">
    <property type="entry name" value="OS09G0287300 PROTEIN"/>
    <property type="match status" value="1"/>
</dbReference>
<protein>
    <submittedName>
        <fullName evidence="1">Histidine phosphatase family protein</fullName>
    </submittedName>
</protein>
<dbReference type="InterPro" id="IPR029033">
    <property type="entry name" value="His_PPase_superfam"/>
</dbReference>
<dbReference type="InterPro" id="IPR013078">
    <property type="entry name" value="His_Pase_superF_clade-1"/>
</dbReference>
<dbReference type="CDD" id="cd07067">
    <property type="entry name" value="HP_PGM_like"/>
    <property type="match status" value="1"/>
</dbReference>
<dbReference type="EMBL" id="SSWH01000013">
    <property type="protein sequence ID" value="THJ65075.1"/>
    <property type="molecule type" value="Genomic_DNA"/>
</dbReference>
<dbReference type="OrthoDB" id="9810154at2"/>
<proteinExistence type="predicted"/>